<dbReference type="EMBL" id="BAAAXZ010000127">
    <property type="protein sequence ID" value="GAA2935357.1"/>
    <property type="molecule type" value="Genomic_DNA"/>
</dbReference>
<dbReference type="Proteomes" id="UP001501102">
    <property type="component" value="Unassembled WGS sequence"/>
</dbReference>
<keyword evidence="3" id="KW-1185">Reference proteome</keyword>
<evidence type="ECO:0000313" key="3">
    <source>
        <dbReference type="Proteomes" id="UP001501102"/>
    </source>
</evidence>
<reference evidence="2 3" key="1">
    <citation type="journal article" date="2019" name="Int. J. Syst. Evol. Microbiol.">
        <title>The Global Catalogue of Microorganisms (GCM) 10K type strain sequencing project: providing services to taxonomists for standard genome sequencing and annotation.</title>
        <authorList>
            <consortium name="The Broad Institute Genomics Platform"/>
            <consortium name="The Broad Institute Genome Sequencing Center for Infectious Disease"/>
            <person name="Wu L."/>
            <person name="Ma J."/>
        </authorList>
    </citation>
    <scope>NUCLEOTIDE SEQUENCE [LARGE SCALE GENOMIC DNA]</scope>
    <source>
        <strain evidence="2 3">JCM 4087</strain>
    </source>
</reference>
<gene>
    <name evidence="2" type="ORF">GCM10020221_33920</name>
</gene>
<evidence type="ECO:0000256" key="1">
    <source>
        <dbReference type="SAM" id="MobiDB-lite"/>
    </source>
</evidence>
<comment type="caution">
    <text evidence="2">The sequence shown here is derived from an EMBL/GenBank/DDBJ whole genome shotgun (WGS) entry which is preliminary data.</text>
</comment>
<accession>A0ABN3X2L1</accession>
<feature type="compositionally biased region" description="Basic and acidic residues" evidence="1">
    <location>
        <begin position="33"/>
        <end position="46"/>
    </location>
</feature>
<evidence type="ECO:0000313" key="2">
    <source>
        <dbReference type="EMBL" id="GAA2935357.1"/>
    </source>
</evidence>
<organism evidence="2 3">
    <name type="scientific">Streptomyces thioluteus</name>
    <dbReference type="NCBI Taxonomy" id="66431"/>
    <lineage>
        <taxon>Bacteria</taxon>
        <taxon>Bacillati</taxon>
        <taxon>Actinomycetota</taxon>
        <taxon>Actinomycetes</taxon>
        <taxon>Kitasatosporales</taxon>
        <taxon>Streptomycetaceae</taxon>
        <taxon>Streptomyces</taxon>
    </lineage>
</organism>
<proteinExistence type="predicted"/>
<protein>
    <submittedName>
        <fullName evidence="2">Uncharacterized protein</fullName>
    </submittedName>
</protein>
<sequence length="94" mass="9140">MAAGGSGGVAGDVAEQYAHLADRVGDAVEAAAAEERDAAAGVEAEHQTQGAGLARPGLAEKDGDSPGAGLEGEVVDGGRAVATGGRWSVRWPGS</sequence>
<name>A0ABN3X2L1_STRTU</name>
<feature type="region of interest" description="Disordered" evidence="1">
    <location>
        <begin position="29"/>
        <end position="94"/>
    </location>
</feature>